<dbReference type="PANTHER" id="PTHR14845">
    <property type="entry name" value="COILED-COIL DOMAIN-CONTAINING 166"/>
    <property type="match status" value="1"/>
</dbReference>
<name>A0A2K6FUP7_PROCO</name>
<evidence type="ECO:0000256" key="2">
    <source>
        <dbReference type="SAM" id="Coils"/>
    </source>
</evidence>
<sequence>MGFQGQGSHSKKTRNVSATFAPPRAGSGAAGEPAARAYSIAEAVRGATGAGYDPQGYWAVPRPSAHRPEKLRELSTLERCSHESQALDTSARSLAITPSELHSGHDVGEERLDSRFAEGLKSPPSCLSLINNFFKPGKLRKAERNLKEKTLVEMRELNKQIKQARIHQEPLLKDNRQLQTEKLLVQAENKFFLEYLTNKTEEYRRQPEKLWNSYVQKCGEIEQRRQESASRYEQQTSVLKTELLQKEKIQSNLKQQLQAMRDISILRETQELEIRTLQEEEKKVQAEAAAKKQKVQVQFLQEKALLEKQLSEPDIRQLGKRKRREHKRNAQALELAAKQSIFEFSLGIIRENQQLQKKLLQLTQQSQKLEATQSQLKNRKQQLQQEQWYVECLIRGRQRLQGRHNWCLKEQDAPKTTSTPPPGTKSRINPK</sequence>
<keyword evidence="1 2" id="KW-0175">Coiled coil</keyword>
<evidence type="ECO:0000256" key="1">
    <source>
        <dbReference type="ARBA" id="ARBA00023054"/>
    </source>
</evidence>
<dbReference type="CTD" id="79635"/>
<dbReference type="Proteomes" id="UP000233160">
    <property type="component" value="Unassembled WGS sequence"/>
</dbReference>
<evidence type="ECO:0000313" key="5">
    <source>
        <dbReference type="Ensembl" id="ENSPCOP00000017720.1"/>
    </source>
</evidence>
<dbReference type="Ensembl" id="ENSPCOT00000028357.1">
    <property type="protein sequence ID" value="ENSPCOP00000017720.1"/>
    <property type="gene ID" value="ENSPCOG00000020690.1"/>
</dbReference>
<dbReference type="AlphaFoldDB" id="A0A2K6FUP7"/>
<feature type="region of interest" description="Disordered" evidence="3">
    <location>
        <begin position="409"/>
        <end position="431"/>
    </location>
</feature>
<feature type="region of interest" description="Disordered" evidence="3">
    <location>
        <begin position="1"/>
        <end position="31"/>
    </location>
</feature>
<dbReference type="OMA" id="KWRHWED"/>
<dbReference type="STRING" id="379532.ENSPCOP00000017720"/>
<dbReference type="PANTHER" id="PTHR14845:SF3">
    <property type="entry name" value="COILED-COIL DOMAIN CONTAINING 121, RETROGENE 1"/>
    <property type="match status" value="1"/>
</dbReference>
<organism evidence="5 6">
    <name type="scientific">Propithecus coquereli</name>
    <name type="common">Coquerel's sifaka</name>
    <name type="synonym">Propithecus verreauxi coquereli</name>
    <dbReference type="NCBI Taxonomy" id="379532"/>
    <lineage>
        <taxon>Eukaryota</taxon>
        <taxon>Metazoa</taxon>
        <taxon>Chordata</taxon>
        <taxon>Craniata</taxon>
        <taxon>Vertebrata</taxon>
        <taxon>Euteleostomi</taxon>
        <taxon>Mammalia</taxon>
        <taxon>Eutheria</taxon>
        <taxon>Euarchontoglires</taxon>
        <taxon>Primates</taxon>
        <taxon>Strepsirrhini</taxon>
        <taxon>Lemuriformes</taxon>
        <taxon>Indriidae</taxon>
        <taxon>Propithecus</taxon>
    </lineage>
</organism>
<accession>A0A2K6FUP7</accession>
<protein>
    <recommendedName>
        <fullName evidence="4">DUF4515 domain-containing protein</fullName>
    </recommendedName>
</protein>
<feature type="coiled-coil region" evidence="2">
    <location>
        <begin position="352"/>
        <end position="386"/>
    </location>
</feature>
<evidence type="ECO:0000259" key="4">
    <source>
        <dbReference type="Pfam" id="PF14988"/>
    </source>
</evidence>
<feature type="coiled-coil region" evidence="2">
    <location>
        <begin position="140"/>
        <end position="167"/>
    </location>
</feature>
<dbReference type="RefSeq" id="XP_012507953.1">
    <property type="nucleotide sequence ID" value="XM_012652499.1"/>
</dbReference>
<dbReference type="GeneTree" id="ENSGT01050000245042"/>
<feature type="domain" description="DUF4515" evidence="4">
    <location>
        <begin position="188"/>
        <end position="393"/>
    </location>
</feature>
<dbReference type="GeneID" id="105816932"/>
<feature type="coiled-coil region" evidence="2">
    <location>
        <begin position="260"/>
        <end position="303"/>
    </location>
</feature>
<evidence type="ECO:0000256" key="3">
    <source>
        <dbReference type="SAM" id="MobiDB-lite"/>
    </source>
</evidence>
<dbReference type="OrthoDB" id="9625750at2759"/>
<keyword evidence="6" id="KW-1185">Reference proteome</keyword>
<dbReference type="Pfam" id="PF14988">
    <property type="entry name" value="DUF4515"/>
    <property type="match status" value="1"/>
</dbReference>
<proteinExistence type="predicted"/>
<dbReference type="InterPro" id="IPR032777">
    <property type="entry name" value="DUF4515"/>
</dbReference>
<evidence type="ECO:0000313" key="6">
    <source>
        <dbReference type="Proteomes" id="UP000233160"/>
    </source>
</evidence>
<dbReference type="KEGG" id="pcoq:105816932"/>
<reference evidence="5" key="2">
    <citation type="submission" date="2025-09" db="UniProtKB">
        <authorList>
            <consortium name="Ensembl"/>
        </authorList>
    </citation>
    <scope>IDENTIFICATION</scope>
</reference>
<reference evidence="5" key="1">
    <citation type="submission" date="2025-08" db="UniProtKB">
        <authorList>
            <consortium name="Ensembl"/>
        </authorList>
    </citation>
    <scope>IDENTIFICATION</scope>
</reference>